<gene>
    <name evidence="1" type="ORF">SAMN06265218_13010</name>
</gene>
<dbReference type="RefSeq" id="WP_142716082.1">
    <property type="nucleotide sequence ID" value="NZ_FXTH01000030.1"/>
</dbReference>
<evidence type="ECO:0008006" key="3">
    <source>
        <dbReference type="Google" id="ProtNLM"/>
    </source>
</evidence>
<keyword evidence="2" id="KW-1185">Reference proteome</keyword>
<evidence type="ECO:0000313" key="1">
    <source>
        <dbReference type="EMBL" id="SMO94128.1"/>
    </source>
</evidence>
<dbReference type="EMBL" id="FXTH01000030">
    <property type="protein sequence ID" value="SMO94128.1"/>
    <property type="molecule type" value="Genomic_DNA"/>
</dbReference>
<dbReference type="AlphaFoldDB" id="A0A521FD39"/>
<organism evidence="1 2">
    <name type="scientific">Fodinibius sediminis</name>
    <dbReference type="NCBI Taxonomy" id="1214077"/>
    <lineage>
        <taxon>Bacteria</taxon>
        <taxon>Pseudomonadati</taxon>
        <taxon>Balneolota</taxon>
        <taxon>Balneolia</taxon>
        <taxon>Balneolales</taxon>
        <taxon>Balneolaceae</taxon>
        <taxon>Fodinibius</taxon>
    </lineage>
</organism>
<protein>
    <recommendedName>
        <fullName evidence="3">Ribbon-helix-helix protein, copG family</fullName>
    </recommendedName>
</protein>
<proteinExistence type="predicted"/>
<sequence>MRKKRGLSPEKAGQEETVAPITMTLNLRRLLHNCSRLTGHSVSDIIREGTALYMTRWHSQQPRPEEEPENMDAVVFRPASHLSRQAPGPS</sequence>
<dbReference type="Proteomes" id="UP000317593">
    <property type="component" value="Unassembled WGS sequence"/>
</dbReference>
<evidence type="ECO:0000313" key="2">
    <source>
        <dbReference type="Proteomes" id="UP000317593"/>
    </source>
</evidence>
<reference evidence="1 2" key="1">
    <citation type="submission" date="2017-05" db="EMBL/GenBank/DDBJ databases">
        <authorList>
            <person name="Varghese N."/>
            <person name="Submissions S."/>
        </authorList>
    </citation>
    <scope>NUCLEOTIDE SEQUENCE [LARGE SCALE GENOMIC DNA]</scope>
    <source>
        <strain evidence="1 2">DSM 21194</strain>
    </source>
</reference>
<name>A0A521FD39_9BACT</name>
<accession>A0A521FD39</accession>